<protein>
    <submittedName>
        <fullName evidence="2">Uncharacterized protein</fullName>
    </submittedName>
</protein>
<name>A0A0W1JKZ0_DESHA</name>
<accession>A0A0W1JKZ0</accession>
<sequence>MTLNEREFIIALIEELSATGGTMGEYYQYLWKTTWIEALGILLLGLFILIRTIWKVYTKAQKPLRRKDKLMLAGKGLGWLLIYGTYLLIFNASEPDWFAKPVQVQGEIQGKSMASDIRQPYSVEIEWDSGRETLHLDPYTYRELETGQRVNVTFLPYRLQVISCEILPPDKDKKEKSVTELSQENGGGL</sequence>
<evidence type="ECO:0000313" key="2">
    <source>
        <dbReference type="EMBL" id="KTE91950.1"/>
    </source>
</evidence>
<keyword evidence="1" id="KW-0472">Membrane</keyword>
<dbReference type="Proteomes" id="UP000054623">
    <property type="component" value="Unassembled WGS sequence"/>
</dbReference>
<feature type="transmembrane region" description="Helical" evidence="1">
    <location>
        <begin position="29"/>
        <end position="50"/>
    </location>
</feature>
<dbReference type="EMBL" id="LOCK01000017">
    <property type="protein sequence ID" value="KTE91950.1"/>
    <property type="molecule type" value="Genomic_DNA"/>
</dbReference>
<gene>
    <name evidence="2" type="ORF">AT727_03175</name>
</gene>
<proteinExistence type="predicted"/>
<feature type="transmembrane region" description="Helical" evidence="1">
    <location>
        <begin position="70"/>
        <end position="90"/>
    </location>
</feature>
<keyword evidence="1" id="KW-0812">Transmembrane</keyword>
<evidence type="ECO:0000256" key="1">
    <source>
        <dbReference type="SAM" id="Phobius"/>
    </source>
</evidence>
<evidence type="ECO:0000313" key="3">
    <source>
        <dbReference type="Proteomes" id="UP000054623"/>
    </source>
</evidence>
<dbReference type="AlphaFoldDB" id="A0A0W1JKZ0"/>
<reference evidence="2 3" key="1">
    <citation type="submission" date="2015-12" db="EMBL/GenBank/DDBJ databases">
        <title>Draft Genome Sequence of Desulfitobacterium hafniense Strain DH, a Sulfate-reducing Bacterium Isolated from Paddy Soils.</title>
        <authorList>
            <person name="Bao P."/>
            <person name="Zhang X."/>
            <person name="Li G."/>
        </authorList>
    </citation>
    <scope>NUCLEOTIDE SEQUENCE [LARGE SCALE GENOMIC DNA]</scope>
    <source>
        <strain evidence="2 3">DH</strain>
    </source>
</reference>
<dbReference type="OrthoDB" id="1797569at2"/>
<keyword evidence="1" id="KW-1133">Transmembrane helix</keyword>
<comment type="caution">
    <text evidence="2">The sequence shown here is derived from an EMBL/GenBank/DDBJ whole genome shotgun (WGS) entry which is preliminary data.</text>
</comment>
<organism evidence="2 3">
    <name type="scientific">Desulfitobacterium hafniense</name>
    <name type="common">Desulfitobacterium frappieri</name>
    <dbReference type="NCBI Taxonomy" id="49338"/>
    <lineage>
        <taxon>Bacteria</taxon>
        <taxon>Bacillati</taxon>
        <taxon>Bacillota</taxon>
        <taxon>Clostridia</taxon>
        <taxon>Eubacteriales</taxon>
        <taxon>Desulfitobacteriaceae</taxon>
        <taxon>Desulfitobacterium</taxon>
    </lineage>
</organism>